<keyword evidence="2" id="KW-0255">Endonuclease</keyword>
<dbReference type="AlphaFoldDB" id="A0A6B3RSC6"/>
<dbReference type="CDD" id="cd00085">
    <property type="entry name" value="HNHc"/>
    <property type="match status" value="1"/>
</dbReference>
<proteinExistence type="predicted"/>
<dbReference type="GO" id="GO:0004519">
    <property type="term" value="F:endonuclease activity"/>
    <property type="evidence" value="ECO:0007669"/>
    <property type="project" value="UniProtKB-KW"/>
</dbReference>
<dbReference type="GO" id="GO:0003676">
    <property type="term" value="F:nucleic acid binding"/>
    <property type="evidence" value="ECO:0007669"/>
    <property type="project" value="InterPro"/>
</dbReference>
<dbReference type="Pfam" id="PF01844">
    <property type="entry name" value="HNH"/>
    <property type="match status" value="1"/>
</dbReference>
<dbReference type="GO" id="GO:0008270">
    <property type="term" value="F:zinc ion binding"/>
    <property type="evidence" value="ECO:0007669"/>
    <property type="project" value="InterPro"/>
</dbReference>
<comment type="caution">
    <text evidence="2">The sequence shown here is derived from an EMBL/GenBank/DDBJ whole genome shotgun (WGS) entry which is preliminary data.</text>
</comment>
<dbReference type="InterPro" id="IPR002711">
    <property type="entry name" value="HNH"/>
</dbReference>
<sequence length="124" mass="14177">MGFVKRIRQRKMIAQGGRCYYCGLPMWDDAVEAASSQRNYQTRRTPKALRCTAEHLHARSDGGRDTDENIVAACWYCNSQRHKRKCPPSPEEHRVYVQKRMAAGKWLLAQVSLVGLTATLTRPL</sequence>
<organism evidence="2 3">
    <name type="scientific">Pseudotabrizicola algicola</name>
    <dbReference type="NCBI Taxonomy" id="2709381"/>
    <lineage>
        <taxon>Bacteria</taxon>
        <taxon>Pseudomonadati</taxon>
        <taxon>Pseudomonadota</taxon>
        <taxon>Alphaproteobacteria</taxon>
        <taxon>Rhodobacterales</taxon>
        <taxon>Paracoccaceae</taxon>
        <taxon>Pseudotabrizicola</taxon>
    </lineage>
</organism>
<protein>
    <submittedName>
        <fullName evidence="2">HNH endonuclease</fullName>
    </submittedName>
</protein>
<feature type="domain" description="HNH" evidence="1">
    <location>
        <begin position="50"/>
        <end position="84"/>
    </location>
</feature>
<evidence type="ECO:0000259" key="1">
    <source>
        <dbReference type="Pfam" id="PF01844"/>
    </source>
</evidence>
<dbReference type="Proteomes" id="UP000481421">
    <property type="component" value="Unassembled WGS sequence"/>
</dbReference>
<gene>
    <name evidence="2" type="ORF">G3572_18770</name>
</gene>
<keyword evidence="2" id="KW-0378">Hydrolase</keyword>
<name>A0A6B3RSC6_9RHOB</name>
<keyword evidence="2" id="KW-0540">Nuclease</keyword>
<keyword evidence="3" id="KW-1185">Reference proteome</keyword>
<dbReference type="InterPro" id="IPR003615">
    <property type="entry name" value="HNH_nuc"/>
</dbReference>
<dbReference type="Gene3D" id="1.10.30.50">
    <property type="match status" value="1"/>
</dbReference>
<dbReference type="EMBL" id="JAAIKE010000009">
    <property type="protein sequence ID" value="NEX48253.1"/>
    <property type="molecule type" value="Genomic_DNA"/>
</dbReference>
<evidence type="ECO:0000313" key="2">
    <source>
        <dbReference type="EMBL" id="NEX48253.1"/>
    </source>
</evidence>
<evidence type="ECO:0000313" key="3">
    <source>
        <dbReference type="Proteomes" id="UP000481421"/>
    </source>
</evidence>
<accession>A0A6B3RSC6</accession>
<reference evidence="2 3" key="1">
    <citation type="submission" date="2020-02" db="EMBL/GenBank/DDBJ databases">
        <title>Rhodobacter algicola sp. nov., isolated from microalga culture.</title>
        <authorList>
            <person name="Park C.-Y."/>
        </authorList>
    </citation>
    <scope>NUCLEOTIDE SEQUENCE [LARGE SCALE GENOMIC DNA]</scope>
    <source>
        <strain evidence="2 3">ETT8</strain>
    </source>
</reference>